<feature type="domain" description="HTH myb-type" evidence="9">
    <location>
        <begin position="89"/>
        <end position="136"/>
    </location>
</feature>
<proteinExistence type="predicted"/>
<keyword evidence="6" id="KW-0539">Nucleus</keyword>
<evidence type="ECO:0000259" key="9">
    <source>
        <dbReference type="PROSITE" id="PS51294"/>
    </source>
</evidence>
<evidence type="ECO:0000256" key="5">
    <source>
        <dbReference type="ARBA" id="ARBA00023163"/>
    </source>
</evidence>
<evidence type="ECO:0000256" key="4">
    <source>
        <dbReference type="ARBA" id="ARBA00023125"/>
    </source>
</evidence>
<evidence type="ECO:0000256" key="7">
    <source>
        <dbReference type="SAM" id="MobiDB-lite"/>
    </source>
</evidence>
<evidence type="ECO:0000256" key="6">
    <source>
        <dbReference type="ARBA" id="ARBA00023242"/>
    </source>
</evidence>
<evidence type="ECO:0000256" key="1">
    <source>
        <dbReference type="ARBA" id="ARBA00004123"/>
    </source>
</evidence>
<evidence type="ECO:0000313" key="10">
    <source>
        <dbReference type="EMBL" id="KAG6483837.1"/>
    </source>
</evidence>
<dbReference type="AlphaFoldDB" id="A0A8J5F6L4"/>
<dbReference type="PANTHER" id="PTHR47995">
    <property type="entry name" value="TRANSCRIPTION FACTOR MYB33-RELATED"/>
    <property type="match status" value="1"/>
</dbReference>
<gene>
    <name evidence="10" type="ORF">ZIOFF_060537</name>
</gene>
<organism evidence="10 11">
    <name type="scientific">Zingiber officinale</name>
    <name type="common">Ginger</name>
    <name type="synonym">Amomum zingiber</name>
    <dbReference type="NCBI Taxonomy" id="94328"/>
    <lineage>
        <taxon>Eukaryota</taxon>
        <taxon>Viridiplantae</taxon>
        <taxon>Streptophyta</taxon>
        <taxon>Embryophyta</taxon>
        <taxon>Tracheophyta</taxon>
        <taxon>Spermatophyta</taxon>
        <taxon>Magnoliopsida</taxon>
        <taxon>Liliopsida</taxon>
        <taxon>Zingiberales</taxon>
        <taxon>Zingiberaceae</taxon>
        <taxon>Zingiber</taxon>
    </lineage>
</organism>
<keyword evidence="4" id="KW-0238">DNA-binding</keyword>
<dbReference type="EMBL" id="JACMSC010000016">
    <property type="protein sequence ID" value="KAG6483837.1"/>
    <property type="molecule type" value="Genomic_DNA"/>
</dbReference>
<dbReference type="SMART" id="SM00717">
    <property type="entry name" value="SANT"/>
    <property type="match status" value="2"/>
</dbReference>
<dbReference type="CDD" id="cd00167">
    <property type="entry name" value="SANT"/>
    <property type="match status" value="2"/>
</dbReference>
<dbReference type="PANTHER" id="PTHR47995:SF18">
    <property type="entry name" value="TRANSCRIPTION FACTOR MYB65"/>
    <property type="match status" value="1"/>
</dbReference>
<dbReference type="InterPro" id="IPR001005">
    <property type="entry name" value="SANT/Myb"/>
</dbReference>
<dbReference type="PROSITE" id="PS51294">
    <property type="entry name" value="HTH_MYB"/>
    <property type="match status" value="2"/>
</dbReference>
<evidence type="ECO:0000256" key="3">
    <source>
        <dbReference type="ARBA" id="ARBA00023015"/>
    </source>
</evidence>
<evidence type="ECO:0000313" key="11">
    <source>
        <dbReference type="Proteomes" id="UP000734854"/>
    </source>
</evidence>
<comment type="subcellular location">
    <subcellularLocation>
        <location evidence="1">Nucleus</location>
    </subcellularLocation>
</comment>
<protein>
    <submittedName>
        <fullName evidence="10">Uncharacterized protein</fullName>
    </submittedName>
</protein>
<feature type="domain" description="Myb-like" evidence="8">
    <location>
        <begin position="28"/>
        <end position="80"/>
    </location>
</feature>
<sequence length="285" mass="31658">MEAEGGAHRAQVLSTSPAKGGEEGARPQQTRKRRSWTPEEDAVLVADVRVHGVGKWVAVPKRTGLARTGQSCRFRWLNSLHPGLKDSVAFSRDEELHLCRLHAALGNKWSRIAAEMEGRSESEVMHYWFSYVNRCQQAGLNVYPPEVQQAAAGQFGLHRPELKRHKSQTSSLPQQPPPPLYLLPVVYPNYPVVVPTHPPQPLGVVYPVTMATVPPLPPPPLIPVMAEFEALPDSQFWPLFLSLLNQDVEQGRQPHPPTLLLGNTTEFNENDQPLASSLCIVESEC</sequence>
<dbReference type="GO" id="GO:0003677">
    <property type="term" value="F:DNA binding"/>
    <property type="evidence" value="ECO:0007669"/>
    <property type="project" value="UniProtKB-KW"/>
</dbReference>
<keyword evidence="3" id="KW-0805">Transcription regulation</keyword>
<feature type="region of interest" description="Disordered" evidence="7">
    <location>
        <begin position="1"/>
        <end position="38"/>
    </location>
</feature>
<feature type="domain" description="Myb-like" evidence="8">
    <location>
        <begin position="90"/>
        <end position="132"/>
    </location>
</feature>
<keyword evidence="2" id="KW-0677">Repeat</keyword>
<keyword evidence="11" id="KW-1185">Reference proteome</keyword>
<keyword evidence="5" id="KW-0804">Transcription</keyword>
<dbReference type="InterPro" id="IPR017930">
    <property type="entry name" value="Myb_dom"/>
</dbReference>
<reference evidence="10 11" key="1">
    <citation type="submission" date="2020-08" db="EMBL/GenBank/DDBJ databases">
        <title>Plant Genome Project.</title>
        <authorList>
            <person name="Zhang R.-G."/>
        </authorList>
    </citation>
    <scope>NUCLEOTIDE SEQUENCE [LARGE SCALE GENOMIC DNA]</scope>
    <source>
        <tissue evidence="10">Rhizome</tissue>
    </source>
</reference>
<dbReference type="Pfam" id="PF00249">
    <property type="entry name" value="Myb_DNA-binding"/>
    <property type="match status" value="2"/>
</dbReference>
<dbReference type="OrthoDB" id="2143914at2759"/>
<dbReference type="GO" id="GO:0005634">
    <property type="term" value="C:nucleus"/>
    <property type="evidence" value="ECO:0007669"/>
    <property type="project" value="UniProtKB-SubCell"/>
</dbReference>
<dbReference type="PROSITE" id="PS50090">
    <property type="entry name" value="MYB_LIKE"/>
    <property type="match status" value="2"/>
</dbReference>
<dbReference type="Proteomes" id="UP000734854">
    <property type="component" value="Unassembled WGS sequence"/>
</dbReference>
<evidence type="ECO:0000259" key="8">
    <source>
        <dbReference type="PROSITE" id="PS50090"/>
    </source>
</evidence>
<feature type="domain" description="HTH myb-type" evidence="9">
    <location>
        <begin position="28"/>
        <end position="84"/>
    </location>
</feature>
<name>A0A8J5F6L4_ZINOF</name>
<evidence type="ECO:0000256" key="2">
    <source>
        <dbReference type="ARBA" id="ARBA00022737"/>
    </source>
</evidence>
<accession>A0A8J5F6L4</accession>
<comment type="caution">
    <text evidence="10">The sequence shown here is derived from an EMBL/GenBank/DDBJ whole genome shotgun (WGS) entry which is preliminary data.</text>
</comment>